<sequence>MFKRPSTWLAGGLLALGSLLIQPVIFAQEDGRDRANTIDPIDLIIADDRAYLVHREPWVDETVQKREVVRKIGYGRSSYVTIDTTSTGTYSTDGLVSSHVQYPGIEVEDLGHPIYWVARYLRDGAWVRLPFARSSSFVYYDRNERIGISSHRGGPTCVWTNNLRVC</sequence>
<dbReference type="RefSeq" id="WP_189426302.1">
    <property type="nucleotide sequence ID" value="NZ_BMZE01000003.1"/>
</dbReference>
<proteinExistence type="predicted"/>
<evidence type="ECO:0000313" key="2">
    <source>
        <dbReference type="Proteomes" id="UP000646579"/>
    </source>
</evidence>
<gene>
    <name evidence="1" type="ORF">GCM10007989_27470</name>
</gene>
<evidence type="ECO:0000313" key="1">
    <source>
        <dbReference type="EMBL" id="GHA30259.1"/>
    </source>
</evidence>
<dbReference type="EMBL" id="BMZE01000003">
    <property type="protein sequence ID" value="GHA30259.1"/>
    <property type="molecule type" value="Genomic_DNA"/>
</dbReference>
<reference evidence="1" key="2">
    <citation type="submission" date="2020-09" db="EMBL/GenBank/DDBJ databases">
        <authorList>
            <person name="Sun Q."/>
            <person name="Kim S."/>
        </authorList>
    </citation>
    <scope>NUCLEOTIDE SEQUENCE</scope>
    <source>
        <strain evidence="1">KCTC 32437</strain>
    </source>
</reference>
<keyword evidence="2" id="KW-1185">Reference proteome</keyword>
<dbReference type="AlphaFoldDB" id="A0A918VUI6"/>
<name>A0A918VUI6_9HYPH</name>
<comment type="caution">
    <text evidence="1">The sequence shown here is derived from an EMBL/GenBank/DDBJ whole genome shotgun (WGS) entry which is preliminary data.</text>
</comment>
<organism evidence="1 2">
    <name type="scientific">Devosia pacifica</name>
    <dbReference type="NCBI Taxonomy" id="1335967"/>
    <lineage>
        <taxon>Bacteria</taxon>
        <taxon>Pseudomonadati</taxon>
        <taxon>Pseudomonadota</taxon>
        <taxon>Alphaproteobacteria</taxon>
        <taxon>Hyphomicrobiales</taxon>
        <taxon>Devosiaceae</taxon>
        <taxon>Devosia</taxon>
    </lineage>
</organism>
<dbReference type="Proteomes" id="UP000646579">
    <property type="component" value="Unassembled WGS sequence"/>
</dbReference>
<reference evidence="1" key="1">
    <citation type="journal article" date="2014" name="Int. J. Syst. Evol. Microbiol.">
        <title>Complete genome sequence of Corynebacterium casei LMG S-19264T (=DSM 44701T), isolated from a smear-ripened cheese.</title>
        <authorList>
            <consortium name="US DOE Joint Genome Institute (JGI-PGF)"/>
            <person name="Walter F."/>
            <person name="Albersmeier A."/>
            <person name="Kalinowski J."/>
            <person name="Ruckert C."/>
        </authorList>
    </citation>
    <scope>NUCLEOTIDE SEQUENCE</scope>
    <source>
        <strain evidence="1">KCTC 32437</strain>
    </source>
</reference>
<protein>
    <submittedName>
        <fullName evidence="1">Uncharacterized protein</fullName>
    </submittedName>
</protein>
<accession>A0A918VUI6</accession>